<dbReference type="Pfam" id="PF19998">
    <property type="entry name" value="fvmX1"/>
    <property type="match status" value="1"/>
</dbReference>
<name>A0A8J3VM61_9ACTN</name>
<dbReference type="AlphaFoldDB" id="A0A8J3VM61"/>
<keyword evidence="3" id="KW-1185">Reference proteome</keyword>
<dbReference type="Proteomes" id="UP000612899">
    <property type="component" value="Unassembled WGS sequence"/>
</dbReference>
<dbReference type="EMBL" id="BONY01000110">
    <property type="protein sequence ID" value="GIH10888.1"/>
    <property type="molecule type" value="Genomic_DNA"/>
</dbReference>
<reference evidence="2" key="1">
    <citation type="submission" date="2021-01" db="EMBL/GenBank/DDBJ databases">
        <title>Whole genome shotgun sequence of Rhizocola hellebori NBRC 109834.</title>
        <authorList>
            <person name="Komaki H."/>
            <person name="Tamura T."/>
        </authorList>
    </citation>
    <scope>NUCLEOTIDE SEQUENCE</scope>
    <source>
        <strain evidence="2">NBRC 109834</strain>
    </source>
</reference>
<proteinExistence type="predicted"/>
<dbReference type="InterPro" id="IPR045480">
    <property type="entry name" value="fvmX1"/>
</dbReference>
<comment type="caution">
    <text evidence="2">The sequence shown here is derived from an EMBL/GenBank/DDBJ whole genome shotgun (WGS) entry which is preliminary data.</text>
</comment>
<dbReference type="RefSeq" id="WP_203914609.1">
    <property type="nucleotide sequence ID" value="NZ_BONY01000110.1"/>
</dbReference>
<evidence type="ECO:0000259" key="1">
    <source>
        <dbReference type="Pfam" id="PF19998"/>
    </source>
</evidence>
<protein>
    <recommendedName>
        <fullName evidence="1">FtsH ternary system domain-containing protein</fullName>
    </recommendedName>
</protein>
<accession>A0A8J3VM61</accession>
<feature type="domain" description="FtsH ternary system" evidence="1">
    <location>
        <begin position="23"/>
        <end position="278"/>
    </location>
</feature>
<evidence type="ECO:0000313" key="2">
    <source>
        <dbReference type="EMBL" id="GIH10888.1"/>
    </source>
</evidence>
<evidence type="ECO:0000313" key="3">
    <source>
        <dbReference type="Proteomes" id="UP000612899"/>
    </source>
</evidence>
<sequence>MTAADTAMLVMRWAHDGALGELPEGDLSALAALGQPPDRLAATAVALSMVTQARLRLGPASQGETMRVAAGLVVAAAVLGARRLPGVVQLLDAAPAPRSLSDLTAYHGVVQPAVRWIEANEGASSLTDRLRALSPLTGVLDHPANSGREACLDLLLERETIPGLHCAAAMAMAEPGDDSAQWNWRAEVLGVLRRRGMSFVLDVYESARRHHAARHDAQIRTAMGFLQGFTHRDPARDVADYWQPFADLIAARPDSVRARPDLLGYRDALNLVRRYRLEEAQTP</sequence>
<organism evidence="2 3">
    <name type="scientific">Rhizocola hellebori</name>
    <dbReference type="NCBI Taxonomy" id="1392758"/>
    <lineage>
        <taxon>Bacteria</taxon>
        <taxon>Bacillati</taxon>
        <taxon>Actinomycetota</taxon>
        <taxon>Actinomycetes</taxon>
        <taxon>Micromonosporales</taxon>
        <taxon>Micromonosporaceae</taxon>
        <taxon>Rhizocola</taxon>
    </lineage>
</organism>
<gene>
    <name evidence="2" type="ORF">Rhe02_89550</name>
</gene>